<proteinExistence type="inferred from homology"/>
<dbReference type="InterPro" id="IPR011701">
    <property type="entry name" value="MFS"/>
</dbReference>
<dbReference type="InterPro" id="IPR023745">
    <property type="entry name" value="MFS_YcaD"/>
</dbReference>
<sequence>MSAYSRPVLLLLCGLLLFTISIAVLNTLVPLWLSHQQLPTWQVGMVSSSYFSGNLVGTLIAGRIIQQLGFNRSYYYSCILFVLATCGLMLSVDFWNWLGWRFFAGVACALIWVIVESALLRSGTVTNRGQLLAAYMMVYYMGTVTGQLLLGVVSTQLLSVIPWVSALVITAMLPLLFAHFSHQDSSDVPHIAVWPMLKRRSARLGINGCIISGVLLGSLYGLLPLYLSHQGMSDASVGWWMALLVSSGIIGQWPIGKMADRYGRLLVLRIQVFVVILGSIAILGNYALAPALFILGCAGFTLYPVAMAWACEKASADELVAMNQALLMSYTIGSLTGPTMTSLLMQRYSDNLLFIMIAGVALVYLMMLLRKPDQQKTPFAAV</sequence>
<evidence type="ECO:0000256" key="7">
    <source>
        <dbReference type="ARBA" id="ARBA00022989"/>
    </source>
</evidence>
<dbReference type="InterPro" id="IPR020846">
    <property type="entry name" value="MFS_dom"/>
</dbReference>
<dbReference type="AlphaFoldDB" id="A0A0H3NWE6"/>
<dbReference type="GO" id="GO:0022857">
    <property type="term" value="F:transmembrane transporter activity"/>
    <property type="evidence" value="ECO:0007669"/>
    <property type="project" value="UniProtKB-UniRule"/>
</dbReference>
<keyword evidence="4 9" id="KW-1003">Cell membrane</keyword>
<feature type="transmembrane region" description="Helical" evidence="9">
    <location>
        <begin position="74"/>
        <end position="92"/>
    </location>
</feature>
<feature type="transmembrane region" description="Helical" evidence="9">
    <location>
        <begin position="267"/>
        <end position="286"/>
    </location>
</feature>
<evidence type="ECO:0000256" key="2">
    <source>
        <dbReference type="ARBA" id="ARBA00007552"/>
    </source>
</evidence>
<evidence type="ECO:0000259" key="10">
    <source>
        <dbReference type="PROSITE" id="PS50850"/>
    </source>
</evidence>
<dbReference type="HAMAP" id="MF_01149">
    <property type="entry name" value="MFS_YcaD"/>
    <property type="match status" value="1"/>
</dbReference>
<dbReference type="FunFam" id="1.20.1250.20:FF:000041">
    <property type="entry name" value="Uncharacterized MFS-type transporter YcaD"/>
    <property type="match status" value="1"/>
</dbReference>
<keyword evidence="7 9" id="KW-1133">Transmembrane helix</keyword>
<feature type="transmembrane region" description="Helical" evidence="9">
    <location>
        <begin position="160"/>
        <end position="180"/>
    </location>
</feature>
<dbReference type="PATRIC" id="fig|930944.6.peg.406"/>
<evidence type="ECO:0000256" key="4">
    <source>
        <dbReference type="ARBA" id="ARBA00022475"/>
    </source>
</evidence>
<dbReference type="NCBIfam" id="NF002962">
    <property type="entry name" value="PRK03633.1"/>
    <property type="match status" value="1"/>
</dbReference>
<keyword evidence="3 9" id="KW-0813">Transport</keyword>
<dbReference type="CDD" id="cd17477">
    <property type="entry name" value="MFS_YcaD_like"/>
    <property type="match status" value="1"/>
</dbReference>
<dbReference type="EMBL" id="FR729477">
    <property type="protein sequence ID" value="CBY27775.1"/>
    <property type="molecule type" value="Genomic_DNA"/>
</dbReference>
<dbReference type="Gene3D" id="1.20.1250.20">
    <property type="entry name" value="MFS general substrate transporter like domains"/>
    <property type="match status" value="2"/>
</dbReference>
<feature type="transmembrane region" description="Helical" evidence="9">
    <location>
        <begin position="39"/>
        <end position="62"/>
    </location>
</feature>
<dbReference type="HOGENOM" id="CLU_035018_1_2_6"/>
<comment type="subcellular location">
    <subcellularLocation>
        <location evidence="1 9">Cell inner membrane</location>
        <topology evidence="1 9">Multi-pass membrane protein</topology>
    </subcellularLocation>
</comment>
<gene>
    <name evidence="11" type="ordered locus">Y11_04061</name>
</gene>
<dbReference type="RefSeq" id="WP_005166524.1">
    <property type="nucleotide sequence ID" value="NC_017564.1"/>
</dbReference>
<name>A0A0H3NWE6_YERE1</name>
<accession>A0A0H3NWE6</accession>
<dbReference type="SUPFAM" id="SSF103473">
    <property type="entry name" value="MFS general substrate transporter"/>
    <property type="match status" value="1"/>
</dbReference>
<protein>
    <recommendedName>
        <fullName evidence="9">Uncharacterized MFS-type transporter Y11_04061</fullName>
    </recommendedName>
</protein>
<dbReference type="InterPro" id="IPR036259">
    <property type="entry name" value="MFS_trans_sf"/>
</dbReference>
<feature type="domain" description="Major facilitator superfamily (MFS) profile" evidence="10">
    <location>
        <begin position="7"/>
        <end position="376"/>
    </location>
</feature>
<feature type="transmembrane region" description="Helical" evidence="9">
    <location>
        <begin position="292"/>
        <end position="311"/>
    </location>
</feature>
<comment type="similarity">
    <text evidence="2 9">Belongs to the major facilitator superfamily. YcaD (TC 2.A.1.26) family.</text>
</comment>
<dbReference type="InterPro" id="IPR047200">
    <property type="entry name" value="MFS_YcaD-like"/>
</dbReference>
<dbReference type="Pfam" id="PF07690">
    <property type="entry name" value="MFS_1"/>
    <property type="match status" value="1"/>
</dbReference>
<evidence type="ECO:0000256" key="3">
    <source>
        <dbReference type="ARBA" id="ARBA00022448"/>
    </source>
</evidence>
<evidence type="ECO:0000256" key="9">
    <source>
        <dbReference type="HAMAP-Rule" id="MF_01149"/>
    </source>
</evidence>
<feature type="transmembrane region" description="Helical" evidence="9">
    <location>
        <begin position="237"/>
        <end position="255"/>
    </location>
</feature>
<evidence type="ECO:0000313" key="12">
    <source>
        <dbReference type="Proteomes" id="UP000008084"/>
    </source>
</evidence>
<dbReference type="Proteomes" id="UP000008084">
    <property type="component" value="Chromosome"/>
</dbReference>
<evidence type="ECO:0000256" key="5">
    <source>
        <dbReference type="ARBA" id="ARBA00022519"/>
    </source>
</evidence>
<dbReference type="PANTHER" id="PTHR23521:SF2">
    <property type="entry name" value="TRANSPORTER MFS SUPERFAMILY"/>
    <property type="match status" value="1"/>
</dbReference>
<dbReference type="GO" id="GO:0005886">
    <property type="term" value="C:plasma membrane"/>
    <property type="evidence" value="ECO:0007669"/>
    <property type="project" value="UniProtKB-SubCell"/>
</dbReference>
<dbReference type="KEGG" id="yey:Y11_04061"/>
<comment type="caution">
    <text evidence="9">Lacks conserved residue(s) required for the propagation of feature annotation.</text>
</comment>
<feature type="transmembrane region" description="Helical" evidence="9">
    <location>
        <begin position="98"/>
        <end position="120"/>
    </location>
</feature>
<feature type="transmembrane region" description="Helical" evidence="9">
    <location>
        <begin position="204"/>
        <end position="225"/>
    </location>
</feature>
<reference evidence="11 12" key="1">
    <citation type="journal article" date="2011" name="J. Bacteriol.">
        <title>Complete genome sequence of Yersinia enterocolitica subsp. palearctica serogroup O:3.</title>
        <authorList>
            <person name="Batzilla J."/>
            <person name="Hoper D."/>
            <person name="Antonenka U."/>
            <person name="Heesemann J."/>
            <person name="Rakin A."/>
        </authorList>
    </citation>
    <scope>NUCLEOTIDE SEQUENCE [LARGE SCALE GENOMIC DNA]</scope>
    <source>
        <strain evidence="12">DSM 13030 / CIP 106945 / Y11</strain>
    </source>
</reference>
<keyword evidence="6 9" id="KW-0812">Transmembrane</keyword>
<feature type="transmembrane region" description="Helical" evidence="9">
    <location>
        <begin position="323"/>
        <end position="345"/>
    </location>
</feature>
<feature type="transmembrane region" description="Helical" evidence="9">
    <location>
        <begin position="351"/>
        <end position="369"/>
    </location>
</feature>
<keyword evidence="5 9" id="KW-0997">Cell inner membrane</keyword>
<dbReference type="PROSITE" id="PS50850">
    <property type="entry name" value="MFS"/>
    <property type="match status" value="1"/>
</dbReference>
<feature type="transmembrane region" description="Helical" evidence="9">
    <location>
        <begin position="132"/>
        <end position="154"/>
    </location>
</feature>
<dbReference type="GeneID" id="31408571"/>
<evidence type="ECO:0000256" key="1">
    <source>
        <dbReference type="ARBA" id="ARBA00004429"/>
    </source>
</evidence>
<keyword evidence="8 9" id="KW-0472">Membrane</keyword>
<organism evidence="11 12">
    <name type="scientific">Yersinia enterocolitica subsp. palearctica serotype O:3 (strain DSM 13030 / CIP 106945 / Y11)</name>
    <dbReference type="NCBI Taxonomy" id="930944"/>
    <lineage>
        <taxon>Bacteria</taxon>
        <taxon>Pseudomonadati</taxon>
        <taxon>Pseudomonadota</taxon>
        <taxon>Gammaproteobacteria</taxon>
        <taxon>Enterobacterales</taxon>
        <taxon>Yersiniaceae</taxon>
        <taxon>Yersinia</taxon>
    </lineage>
</organism>
<dbReference type="PANTHER" id="PTHR23521">
    <property type="entry name" value="TRANSPORTER MFS SUPERFAMILY"/>
    <property type="match status" value="1"/>
</dbReference>
<evidence type="ECO:0000313" key="11">
    <source>
        <dbReference type="EMBL" id="CBY27775.1"/>
    </source>
</evidence>
<evidence type="ECO:0000256" key="6">
    <source>
        <dbReference type="ARBA" id="ARBA00022692"/>
    </source>
</evidence>
<evidence type="ECO:0000256" key="8">
    <source>
        <dbReference type="ARBA" id="ARBA00023136"/>
    </source>
</evidence>